<keyword evidence="3" id="KW-1185">Reference proteome</keyword>
<gene>
    <name evidence="2" type="ORF">DAMNIGENAA_18840</name>
</gene>
<reference evidence="2" key="1">
    <citation type="submission" date="2022-12" db="EMBL/GenBank/DDBJ databases">
        <title>Reference genome sequencing for broad-spectrum identification of bacterial and archaeal isolates by mass spectrometry.</title>
        <authorList>
            <person name="Sekiguchi Y."/>
            <person name="Tourlousse D.M."/>
        </authorList>
    </citation>
    <scope>NUCLEOTIDE SEQUENCE</scope>
    <source>
        <strain evidence="2">ASRB1</strain>
    </source>
</reference>
<proteinExistence type="predicted"/>
<dbReference type="PANTHER" id="PTHR36456">
    <property type="entry name" value="UPF0232 PROTEIN SCO3875"/>
    <property type="match status" value="1"/>
</dbReference>
<dbReference type="Proteomes" id="UP001144372">
    <property type="component" value="Unassembled WGS sequence"/>
</dbReference>
<evidence type="ECO:0000256" key="1">
    <source>
        <dbReference type="SAM" id="MobiDB-lite"/>
    </source>
</evidence>
<dbReference type="InterPro" id="IPR007922">
    <property type="entry name" value="DciA-like"/>
</dbReference>
<feature type="compositionally biased region" description="Basic residues" evidence="1">
    <location>
        <begin position="87"/>
        <end position="100"/>
    </location>
</feature>
<feature type="compositionally biased region" description="Basic and acidic residues" evidence="1">
    <location>
        <begin position="105"/>
        <end position="118"/>
    </location>
</feature>
<feature type="region of interest" description="Disordered" evidence="1">
    <location>
        <begin position="87"/>
        <end position="118"/>
    </location>
</feature>
<dbReference type="EMBL" id="BSDR01000001">
    <property type="protein sequence ID" value="GLI34451.1"/>
    <property type="molecule type" value="Genomic_DNA"/>
</dbReference>
<dbReference type="Pfam" id="PF05258">
    <property type="entry name" value="DciA"/>
    <property type="match status" value="1"/>
</dbReference>
<protein>
    <recommendedName>
        <fullName evidence="4">DUF721 domain-containing protein</fullName>
    </recommendedName>
</protein>
<evidence type="ECO:0000313" key="3">
    <source>
        <dbReference type="Proteomes" id="UP001144372"/>
    </source>
</evidence>
<evidence type="ECO:0008006" key="4">
    <source>
        <dbReference type="Google" id="ProtNLM"/>
    </source>
</evidence>
<dbReference type="AlphaFoldDB" id="A0A9W6D6D7"/>
<dbReference type="PANTHER" id="PTHR36456:SF1">
    <property type="entry name" value="UPF0232 PROTEIN SCO3875"/>
    <property type="match status" value="1"/>
</dbReference>
<sequence>MGDWGELVGEQVARYSQPKSLKNKVLVVVAYDSVWKHHLELLKEDLIEKINKKFPEPLVEKITIKVGELPEANPVLNPNYNKLERVKSKRVRPFSRKKAPSRTLTPEEKKLAKSLPDPELRTLATRLLKRVPLEESPEGDPGDGE</sequence>
<organism evidence="2 3">
    <name type="scientific">Desulforhabdus amnigena</name>
    <dbReference type="NCBI Taxonomy" id="40218"/>
    <lineage>
        <taxon>Bacteria</taxon>
        <taxon>Pseudomonadati</taxon>
        <taxon>Thermodesulfobacteriota</taxon>
        <taxon>Syntrophobacteria</taxon>
        <taxon>Syntrophobacterales</taxon>
        <taxon>Syntrophobacteraceae</taxon>
        <taxon>Desulforhabdus</taxon>
    </lineage>
</organism>
<comment type="caution">
    <text evidence="2">The sequence shown here is derived from an EMBL/GenBank/DDBJ whole genome shotgun (WGS) entry which is preliminary data.</text>
</comment>
<accession>A0A9W6D6D7</accession>
<evidence type="ECO:0000313" key="2">
    <source>
        <dbReference type="EMBL" id="GLI34451.1"/>
    </source>
</evidence>
<name>A0A9W6D6D7_9BACT</name>